<keyword evidence="6 7" id="KW-0472">Membrane</keyword>
<dbReference type="CDD" id="cd06261">
    <property type="entry name" value="TM_PBP2"/>
    <property type="match status" value="1"/>
</dbReference>
<accession>A0ABT2UT41</accession>
<comment type="similarity">
    <text evidence="7">Belongs to the binding-protein-dependent transport system permease family.</text>
</comment>
<feature type="transmembrane region" description="Helical" evidence="7">
    <location>
        <begin position="169"/>
        <end position="187"/>
    </location>
</feature>
<evidence type="ECO:0000256" key="4">
    <source>
        <dbReference type="ARBA" id="ARBA00022692"/>
    </source>
</evidence>
<dbReference type="EMBL" id="JAOQIO010000124">
    <property type="protein sequence ID" value="MCU6797804.1"/>
    <property type="molecule type" value="Genomic_DNA"/>
</dbReference>
<keyword evidence="5 7" id="KW-1133">Transmembrane helix</keyword>
<dbReference type="PROSITE" id="PS50928">
    <property type="entry name" value="ABC_TM1"/>
    <property type="match status" value="1"/>
</dbReference>
<dbReference type="InterPro" id="IPR035906">
    <property type="entry name" value="MetI-like_sf"/>
</dbReference>
<organism evidence="9 10">
    <name type="scientific">Paenibacillus baimaensis</name>
    <dbReference type="NCBI Taxonomy" id="2982185"/>
    <lineage>
        <taxon>Bacteria</taxon>
        <taxon>Bacillati</taxon>
        <taxon>Bacillota</taxon>
        <taxon>Bacilli</taxon>
        <taxon>Bacillales</taxon>
        <taxon>Paenibacillaceae</taxon>
        <taxon>Paenibacillus</taxon>
    </lineage>
</organism>
<proteinExistence type="inferred from homology"/>
<evidence type="ECO:0000259" key="8">
    <source>
        <dbReference type="PROSITE" id="PS50928"/>
    </source>
</evidence>
<name>A0ABT2UT41_9BACL</name>
<evidence type="ECO:0000256" key="7">
    <source>
        <dbReference type="RuleBase" id="RU363032"/>
    </source>
</evidence>
<dbReference type="PANTHER" id="PTHR30193">
    <property type="entry name" value="ABC TRANSPORTER PERMEASE PROTEIN"/>
    <property type="match status" value="1"/>
</dbReference>
<dbReference type="InterPro" id="IPR051393">
    <property type="entry name" value="ABC_transporter_permease"/>
</dbReference>
<evidence type="ECO:0000256" key="1">
    <source>
        <dbReference type="ARBA" id="ARBA00004651"/>
    </source>
</evidence>
<gene>
    <name evidence="9" type="ORF">OB236_37350</name>
</gene>
<evidence type="ECO:0000313" key="9">
    <source>
        <dbReference type="EMBL" id="MCU6797804.1"/>
    </source>
</evidence>
<feature type="transmembrane region" description="Helical" evidence="7">
    <location>
        <begin position="12"/>
        <end position="36"/>
    </location>
</feature>
<dbReference type="SUPFAM" id="SSF161098">
    <property type="entry name" value="MetI-like"/>
    <property type="match status" value="1"/>
</dbReference>
<evidence type="ECO:0000256" key="5">
    <source>
        <dbReference type="ARBA" id="ARBA00022989"/>
    </source>
</evidence>
<evidence type="ECO:0000256" key="6">
    <source>
        <dbReference type="ARBA" id="ARBA00023136"/>
    </source>
</evidence>
<keyword evidence="2 7" id="KW-0813">Transport</keyword>
<keyword evidence="3" id="KW-1003">Cell membrane</keyword>
<evidence type="ECO:0000256" key="2">
    <source>
        <dbReference type="ARBA" id="ARBA00022448"/>
    </source>
</evidence>
<protein>
    <submittedName>
        <fullName evidence="9">Sugar ABC transporter permease</fullName>
    </submittedName>
</protein>
<dbReference type="RefSeq" id="WP_262688524.1">
    <property type="nucleotide sequence ID" value="NZ_JAOQIO010000124.1"/>
</dbReference>
<keyword evidence="4 7" id="KW-0812">Transmembrane</keyword>
<feature type="transmembrane region" description="Helical" evidence="7">
    <location>
        <begin position="110"/>
        <end position="131"/>
    </location>
</feature>
<dbReference type="PANTHER" id="PTHR30193:SF41">
    <property type="entry name" value="DIACETYLCHITOBIOSE UPTAKE SYSTEM PERMEASE PROTEIN NGCF"/>
    <property type="match status" value="1"/>
</dbReference>
<comment type="subcellular location">
    <subcellularLocation>
        <location evidence="1 7">Cell membrane</location>
        <topology evidence="1 7">Multi-pass membrane protein</topology>
    </subcellularLocation>
</comment>
<evidence type="ECO:0000256" key="3">
    <source>
        <dbReference type="ARBA" id="ARBA00022475"/>
    </source>
</evidence>
<feature type="transmembrane region" description="Helical" evidence="7">
    <location>
        <begin position="77"/>
        <end position="98"/>
    </location>
</feature>
<feature type="transmembrane region" description="Helical" evidence="7">
    <location>
        <begin position="207"/>
        <end position="230"/>
    </location>
</feature>
<dbReference type="Gene3D" id="1.10.3720.10">
    <property type="entry name" value="MetI-like"/>
    <property type="match status" value="1"/>
</dbReference>
<evidence type="ECO:0000313" key="10">
    <source>
        <dbReference type="Proteomes" id="UP001652445"/>
    </source>
</evidence>
<reference evidence="9 10" key="1">
    <citation type="submission" date="2022-09" db="EMBL/GenBank/DDBJ databases">
        <authorList>
            <person name="Han X.L."/>
            <person name="Wang Q."/>
            <person name="Lu T."/>
        </authorList>
    </citation>
    <scope>NUCLEOTIDE SEQUENCE [LARGE SCALE GENOMIC DNA]</scope>
    <source>
        <strain evidence="9 10">WQ 127069</strain>
    </source>
</reference>
<feature type="transmembrane region" description="Helical" evidence="7">
    <location>
        <begin position="265"/>
        <end position="286"/>
    </location>
</feature>
<keyword evidence="10" id="KW-1185">Reference proteome</keyword>
<sequence length="297" mass="33381">MNNRKGNLLGSTVLGFVFLAPVLFLILFVSYVPFIWNLILSFQEWDGFLTRNWIGFDNYIHIFADRTALISFYNTTFLGIFITLFSVVIGIMLAALIYQLGNKEGAFYRFALFTPSMVPTTIIAILFTFIYSPEGVLNQALEAIGLEHLTRVWLGEPETVLPSIVLVDVYKNMGITMMLCFTAMQLIPKSIFEASRMDGIGYMRQFILIVLPLLKPIIQLCVVLSLITAFRTYDSVRILTNGGPGTMSKTVSLYMVDTAFNYNEFGYAASMGALFTGILLLTVLIARRLLGGETYEY</sequence>
<comment type="caution">
    <text evidence="9">The sequence shown here is derived from an EMBL/GenBank/DDBJ whole genome shotgun (WGS) entry which is preliminary data.</text>
</comment>
<dbReference type="Proteomes" id="UP001652445">
    <property type="component" value="Unassembled WGS sequence"/>
</dbReference>
<dbReference type="InterPro" id="IPR000515">
    <property type="entry name" value="MetI-like"/>
</dbReference>
<dbReference type="Pfam" id="PF00528">
    <property type="entry name" value="BPD_transp_1"/>
    <property type="match status" value="1"/>
</dbReference>
<feature type="domain" description="ABC transmembrane type-1" evidence="8">
    <location>
        <begin position="72"/>
        <end position="286"/>
    </location>
</feature>